<keyword evidence="3" id="KW-0378">Hydrolase</keyword>
<dbReference type="PANTHER" id="PTHR31302:SF32">
    <property type="entry name" value="PHOSPHOESTERASE"/>
    <property type="match status" value="1"/>
</dbReference>
<dbReference type="AlphaFoldDB" id="A0A1X7JII1"/>
<keyword evidence="1" id="KW-1133">Transmembrane helix</keyword>
<dbReference type="RefSeq" id="WP_244903312.1">
    <property type="nucleotide sequence ID" value="NZ_FXAZ01000001.1"/>
</dbReference>
<evidence type="ECO:0000313" key="4">
    <source>
        <dbReference type="Proteomes" id="UP000193834"/>
    </source>
</evidence>
<keyword evidence="1" id="KW-0472">Membrane</keyword>
<dbReference type="SUPFAM" id="SSF56300">
    <property type="entry name" value="Metallo-dependent phosphatases"/>
    <property type="match status" value="1"/>
</dbReference>
<dbReference type="GO" id="GO:0008758">
    <property type="term" value="F:UDP-2,3-diacylglucosamine hydrolase activity"/>
    <property type="evidence" value="ECO:0007669"/>
    <property type="project" value="TreeGrafter"/>
</dbReference>
<feature type="domain" description="Calcineurin-like phosphoesterase" evidence="2">
    <location>
        <begin position="52"/>
        <end position="208"/>
    </location>
</feature>
<name>A0A1X7JII1_9BACL</name>
<sequence length="275" mass="30735">MFFIDLLIICLATAMLLGCVLLLIMYLWARRFQVTEETITLAGLHPAFDGTRLFFISDLHLRRLTDAHMEEINAHEAAALVVIGGDVIERGHSFDCCKANLERLRELGPAVFVHGNHDNKADTRTLDNLVESLGIRILDNAAMRCEADDGILWFVGIDDLRSGRTNLACAMEEVVQEPHCTILISHDPAVIKKPIPSEVELLLCGHTHGGQINIPFYGPIRTGAMYRTYRAGWYDIAREGTTPLRLFISQGFGTSHVPLRLFSSPEAHFITLRSK</sequence>
<keyword evidence="1" id="KW-0812">Transmembrane</keyword>
<evidence type="ECO:0000313" key="3">
    <source>
        <dbReference type="EMBL" id="SMG27357.1"/>
    </source>
</evidence>
<dbReference type="GO" id="GO:0009245">
    <property type="term" value="P:lipid A biosynthetic process"/>
    <property type="evidence" value="ECO:0007669"/>
    <property type="project" value="TreeGrafter"/>
</dbReference>
<dbReference type="InterPro" id="IPR051158">
    <property type="entry name" value="Metallophosphoesterase_sf"/>
</dbReference>
<gene>
    <name evidence="3" type="ORF">SAMN06295960_1582</name>
</gene>
<evidence type="ECO:0000259" key="2">
    <source>
        <dbReference type="Pfam" id="PF00149"/>
    </source>
</evidence>
<dbReference type="InterPro" id="IPR029052">
    <property type="entry name" value="Metallo-depent_PP-like"/>
</dbReference>
<dbReference type="GO" id="GO:0016020">
    <property type="term" value="C:membrane"/>
    <property type="evidence" value="ECO:0007669"/>
    <property type="project" value="GOC"/>
</dbReference>
<proteinExistence type="predicted"/>
<accession>A0A1X7JII1</accession>
<protein>
    <submittedName>
        <fullName evidence="3">Predicted phosphohydrolase, MPP superfamily</fullName>
    </submittedName>
</protein>
<reference evidence="3 4" key="1">
    <citation type="submission" date="2017-04" db="EMBL/GenBank/DDBJ databases">
        <authorList>
            <person name="Afonso C.L."/>
            <person name="Miller P.J."/>
            <person name="Scott M.A."/>
            <person name="Spackman E."/>
            <person name="Goraichik I."/>
            <person name="Dimitrov K.M."/>
            <person name="Suarez D.L."/>
            <person name="Swayne D.E."/>
        </authorList>
    </citation>
    <scope>NUCLEOTIDE SEQUENCE [LARGE SCALE GENOMIC DNA]</scope>
    <source>
        <strain evidence="3 4">11</strain>
    </source>
</reference>
<keyword evidence="4" id="KW-1185">Reference proteome</keyword>
<organism evidence="3 4">
    <name type="scientific">Paenibacillus aquistagni</name>
    <dbReference type="NCBI Taxonomy" id="1852522"/>
    <lineage>
        <taxon>Bacteria</taxon>
        <taxon>Bacillati</taxon>
        <taxon>Bacillota</taxon>
        <taxon>Bacilli</taxon>
        <taxon>Bacillales</taxon>
        <taxon>Paenibacillaceae</taxon>
        <taxon>Paenibacillus</taxon>
    </lineage>
</organism>
<dbReference type="PANTHER" id="PTHR31302">
    <property type="entry name" value="TRANSMEMBRANE PROTEIN WITH METALLOPHOSPHOESTERASE DOMAIN-RELATED"/>
    <property type="match status" value="1"/>
</dbReference>
<dbReference type="Proteomes" id="UP000193834">
    <property type="component" value="Unassembled WGS sequence"/>
</dbReference>
<dbReference type="EMBL" id="FXAZ01000001">
    <property type="protein sequence ID" value="SMG27357.1"/>
    <property type="molecule type" value="Genomic_DNA"/>
</dbReference>
<evidence type="ECO:0000256" key="1">
    <source>
        <dbReference type="SAM" id="Phobius"/>
    </source>
</evidence>
<feature type="transmembrane region" description="Helical" evidence="1">
    <location>
        <begin position="6"/>
        <end position="29"/>
    </location>
</feature>
<dbReference type="Gene3D" id="3.60.21.10">
    <property type="match status" value="1"/>
</dbReference>
<dbReference type="STRING" id="1852522.SAMN06295960_1582"/>
<dbReference type="InterPro" id="IPR004843">
    <property type="entry name" value="Calcineurin-like_PHP"/>
</dbReference>
<dbReference type="Pfam" id="PF00149">
    <property type="entry name" value="Metallophos"/>
    <property type="match status" value="1"/>
</dbReference>